<sequence>MAAPSLGVLNENLGYDIENVNCSLPLQKFFHQCVATTVQYVGFFIGVSSVFLWLMAHLILFKIRQSDGTFGIKTFFYLINICIADIFNLVGAALTEQLGTQILTAVFFVFMDVLFFIQFFCARCACCGAYCKKYKNSCATCWWKQRRRQQSKQVYCLIVPWLMSGVYLFSKFLPTYLMGISHPHVKSTGRVLLSVLEDRSSEIGYSLGICSTALYWISRFPTIYDGIMLLSCWNKKGDNKNNISNVMALLEEDEDVEPGSNIDEDNHELVTVKPINTKYMKEIRKNGKNFEELEMLQKKPKEKKTGLLVEIPHDDGYLAEREDSDEETEISQFLQDSSAVPHRVNINLSLSDSSEHSSEHSLEYTLQNSELETRLDTCRPDWAHVDQTGHMTDLTGHMTDLTGHMTDLTGHMIDQTGHMTDQTGHMTDQTEHMTDQTRHMTDQTGHMIYQTGHMTDQTGTGLDTCKLDQTQFY</sequence>
<feature type="transmembrane region" description="Helical" evidence="1">
    <location>
        <begin position="75"/>
        <end position="95"/>
    </location>
</feature>
<dbReference type="InterPro" id="IPR051415">
    <property type="entry name" value="LAAT-1"/>
</dbReference>
<evidence type="ECO:0000313" key="3">
    <source>
        <dbReference type="RefSeq" id="XP_006824220.1"/>
    </source>
</evidence>
<feature type="transmembrane region" description="Helical" evidence="1">
    <location>
        <begin position="40"/>
        <end position="63"/>
    </location>
</feature>
<protein>
    <submittedName>
        <fullName evidence="3">Uncharacterized protein LOC102808982</fullName>
    </submittedName>
</protein>
<evidence type="ECO:0000256" key="1">
    <source>
        <dbReference type="SAM" id="Phobius"/>
    </source>
</evidence>
<dbReference type="RefSeq" id="XP_006824220.1">
    <property type="nucleotide sequence ID" value="XM_006824157.1"/>
</dbReference>
<evidence type="ECO:0000313" key="2">
    <source>
        <dbReference type="Proteomes" id="UP000694865"/>
    </source>
</evidence>
<keyword evidence="1" id="KW-1133">Transmembrane helix</keyword>
<feature type="transmembrane region" description="Helical" evidence="1">
    <location>
        <begin position="101"/>
        <end position="126"/>
    </location>
</feature>
<gene>
    <name evidence="3" type="primary">LOC102808982</name>
</gene>
<organism evidence="2 3">
    <name type="scientific">Saccoglossus kowalevskii</name>
    <name type="common">Acorn worm</name>
    <dbReference type="NCBI Taxonomy" id="10224"/>
    <lineage>
        <taxon>Eukaryota</taxon>
        <taxon>Metazoa</taxon>
        <taxon>Hemichordata</taxon>
        <taxon>Enteropneusta</taxon>
        <taxon>Harrimaniidae</taxon>
        <taxon>Saccoglossus</taxon>
    </lineage>
</organism>
<proteinExistence type="predicted"/>
<keyword evidence="2" id="KW-1185">Reference proteome</keyword>
<dbReference type="GeneID" id="102808982"/>
<keyword evidence="1" id="KW-0812">Transmembrane</keyword>
<name>A0ABM0MW29_SACKO</name>
<dbReference type="PANTHER" id="PTHR16201">
    <property type="entry name" value="SEVEN TRANSMEMBRANE PROTEIN 1-RELATED"/>
    <property type="match status" value="1"/>
</dbReference>
<feature type="transmembrane region" description="Helical" evidence="1">
    <location>
        <begin position="154"/>
        <end position="173"/>
    </location>
</feature>
<reference evidence="3" key="1">
    <citation type="submission" date="2025-08" db="UniProtKB">
        <authorList>
            <consortium name="RefSeq"/>
        </authorList>
    </citation>
    <scope>IDENTIFICATION</scope>
    <source>
        <tissue evidence="3">Testes</tissue>
    </source>
</reference>
<accession>A0ABM0MW29</accession>
<dbReference type="Proteomes" id="UP000694865">
    <property type="component" value="Unplaced"/>
</dbReference>
<keyword evidence="1" id="KW-0472">Membrane</keyword>